<evidence type="ECO:0000313" key="2">
    <source>
        <dbReference type="Proteomes" id="UP000836387"/>
    </source>
</evidence>
<evidence type="ECO:0000313" key="1">
    <source>
        <dbReference type="EMBL" id="CAG9949314.1"/>
    </source>
</evidence>
<dbReference type="Proteomes" id="UP000836387">
    <property type="component" value="Unassembled WGS sequence"/>
</dbReference>
<proteinExistence type="predicted"/>
<keyword evidence="2" id="KW-1185">Reference proteome</keyword>
<sequence>MNRLDMGPEVVQMVEAEISALGMLTPDPLAALLSLPAPSQMLVIDVIVHDSRSADIARNAGVEGNDGGWATVYVPFQEARLYGQAGFDPLLNANTPGRLLLIAESRHETDRF</sequence>
<comment type="caution">
    <text evidence="1">The sequence shown here is derived from an EMBL/GenBank/DDBJ whole genome shotgun (WGS) entry which is preliminary data.</text>
</comment>
<reference evidence="1" key="1">
    <citation type="submission" date="2020-04" db="EMBL/GenBank/DDBJ databases">
        <authorList>
            <person name="Broberg M."/>
        </authorList>
    </citation>
    <scope>NUCLEOTIDE SEQUENCE</scope>
</reference>
<accession>A0ACA9U7R0</accession>
<name>A0ACA9U7R0_BIOOC</name>
<dbReference type="EMBL" id="CADEHS020000055">
    <property type="protein sequence ID" value="CAG9949314.1"/>
    <property type="molecule type" value="Genomic_DNA"/>
</dbReference>
<organism evidence="1 2">
    <name type="scientific">Clonostachys rosea f. rosea IK726</name>
    <dbReference type="NCBI Taxonomy" id="1349383"/>
    <lineage>
        <taxon>Eukaryota</taxon>
        <taxon>Fungi</taxon>
        <taxon>Dikarya</taxon>
        <taxon>Ascomycota</taxon>
        <taxon>Pezizomycotina</taxon>
        <taxon>Sordariomycetes</taxon>
        <taxon>Hypocreomycetidae</taxon>
        <taxon>Hypocreales</taxon>
        <taxon>Bionectriaceae</taxon>
        <taxon>Clonostachys</taxon>
    </lineage>
</organism>
<gene>
    <name evidence="1" type="ORF">CRV2_00014620</name>
</gene>
<protein>
    <submittedName>
        <fullName evidence="1">Uncharacterized protein</fullName>
    </submittedName>
</protein>
<reference evidence="1" key="2">
    <citation type="submission" date="2021-10" db="EMBL/GenBank/DDBJ databases">
        <authorList>
            <person name="Piombo E."/>
        </authorList>
    </citation>
    <scope>NUCLEOTIDE SEQUENCE</scope>
</reference>